<reference evidence="1" key="1">
    <citation type="submission" date="2023-03" db="EMBL/GenBank/DDBJ databases">
        <title>Massive genome expansion in bonnet fungi (Mycena s.s.) driven by repeated elements and novel gene families across ecological guilds.</title>
        <authorList>
            <consortium name="Lawrence Berkeley National Laboratory"/>
            <person name="Harder C.B."/>
            <person name="Miyauchi S."/>
            <person name="Viragh M."/>
            <person name="Kuo A."/>
            <person name="Thoen E."/>
            <person name="Andreopoulos B."/>
            <person name="Lu D."/>
            <person name="Skrede I."/>
            <person name="Drula E."/>
            <person name="Henrissat B."/>
            <person name="Morin E."/>
            <person name="Kohler A."/>
            <person name="Barry K."/>
            <person name="LaButti K."/>
            <person name="Morin E."/>
            <person name="Salamov A."/>
            <person name="Lipzen A."/>
            <person name="Mereny Z."/>
            <person name="Hegedus B."/>
            <person name="Baldrian P."/>
            <person name="Stursova M."/>
            <person name="Weitz H."/>
            <person name="Taylor A."/>
            <person name="Grigoriev I.V."/>
            <person name="Nagy L.G."/>
            <person name="Martin F."/>
            <person name="Kauserud H."/>
        </authorList>
    </citation>
    <scope>NUCLEOTIDE SEQUENCE</scope>
    <source>
        <strain evidence="1">CBHHK182m</strain>
    </source>
</reference>
<dbReference type="Proteomes" id="UP001215598">
    <property type="component" value="Unassembled WGS sequence"/>
</dbReference>
<dbReference type="EMBL" id="JARKIB010000498">
    <property type="protein sequence ID" value="KAJ7703771.1"/>
    <property type="molecule type" value="Genomic_DNA"/>
</dbReference>
<proteinExistence type="predicted"/>
<comment type="caution">
    <text evidence="1">The sequence shown here is derived from an EMBL/GenBank/DDBJ whole genome shotgun (WGS) entry which is preliminary data.</text>
</comment>
<organism evidence="1 2">
    <name type="scientific">Mycena metata</name>
    <dbReference type="NCBI Taxonomy" id="1033252"/>
    <lineage>
        <taxon>Eukaryota</taxon>
        <taxon>Fungi</taxon>
        <taxon>Dikarya</taxon>
        <taxon>Basidiomycota</taxon>
        <taxon>Agaricomycotina</taxon>
        <taxon>Agaricomycetes</taxon>
        <taxon>Agaricomycetidae</taxon>
        <taxon>Agaricales</taxon>
        <taxon>Marasmiineae</taxon>
        <taxon>Mycenaceae</taxon>
        <taxon>Mycena</taxon>
    </lineage>
</organism>
<sequence length="187" mass="21092">MVAHAQLTATFYSIDEACELVIEHCQSVAERSLRLEPGCDIMGDVMEFVIRPLVYLLIARYVPANRHYLQRHELTMLELVFVHDCFHLLENGGAFPTEDQVIHGVSPADAPFLGFRGGCLHCLETLREMRVIYYPESATRCSPSVVALNLNRAVILGCRWNLIEPLDDFPAYLAPNTDEIIMGIESE</sequence>
<evidence type="ECO:0000313" key="2">
    <source>
        <dbReference type="Proteomes" id="UP001215598"/>
    </source>
</evidence>
<keyword evidence="2" id="KW-1185">Reference proteome</keyword>
<accession>A0AAD7GRN9</accession>
<evidence type="ECO:0000313" key="1">
    <source>
        <dbReference type="EMBL" id="KAJ7703771.1"/>
    </source>
</evidence>
<protein>
    <submittedName>
        <fullName evidence="1">Uncharacterized protein</fullName>
    </submittedName>
</protein>
<name>A0AAD7GRN9_9AGAR</name>
<dbReference type="AlphaFoldDB" id="A0AAD7GRN9"/>
<gene>
    <name evidence="1" type="ORF">B0H16DRAFT_1747865</name>
</gene>